<feature type="transmembrane region" description="Helical" evidence="7">
    <location>
        <begin position="141"/>
        <end position="165"/>
    </location>
</feature>
<dbReference type="Gene3D" id="1.20.1250.20">
    <property type="entry name" value="MFS general substrate transporter like domains"/>
    <property type="match status" value="1"/>
</dbReference>
<dbReference type="Pfam" id="PF07690">
    <property type="entry name" value="MFS_1"/>
    <property type="match status" value="1"/>
</dbReference>
<evidence type="ECO:0000313" key="9">
    <source>
        <dbReference type="EMBL" id="TSH90150.1"/>
    </source>
</evidence>
<feature type="transmembrane region" description="Helical" evidence="7">
    <location>
        <begin position="171"/>
        <end position="194"/>
    </location>
</feature>
<evidence type="ECO:0000259" key="8">
    <source>
        <dbReference type="PROSITE" id="PS50850"/>
    </source>
</evidence>
<protein>
    <submittedName>
        <fullName evidence="9">MFS transporter</fullName>
    </submittedName>
</protein>
<evidence type="ECO:0000256" key="2">
    <source>
        <dbReference type="ARBA" id="ARBA00022448"/>
    </source>
</evidence>
<dbReference type="PANTHER" id="PTHR23517:SF2">
    <property type="entry name" value="MULTIDRUG RESISTANCE PROTEIN MDTH"/>
    <property type="match status" value="1"/>
</dbReference>
<dbReference type="InterPro" id="IPR050171">
    <property type="entry name" value="MFS_Transporters"/>
</dbReference>
<gene>
    <name evidence="9" type="ORF">FOZ76_20110</name>
</gene>
<evidence type="ECO:0000313" key="10">
    <source>
        <dbReference type="Proteomes" id="UP000318405"/>
    </source>
</evidence>
<dbReference type="OrthoDB" id="9764259at2"/>
<feature type="transmembrane region" description="Helical" evidence="7">
    <location>
        <begin position="283"/>
        <end position="300"/>
    </location>
</feature>
<dbReference type="SUPFAM" id="SSF103473">
    <property type="entry name" value="MFS general substrate transporter"/>
    <property type="match status" value="1"/>
</dbReference>
<dbReference type="InterPro" id="IPR011701">
    <property type="entry name" value="MFS"/>
</dbReference>
<keyword evidence="4 7" id="KW-0812">Transmembrane</keyword>
<dbReference type="GO" id="GO:0022857">
    <property type="term" value="F:transmembrane transporter activity"/>
    <property type="evidence" value="ECO:0007669"/>
    <property type="project" value="InterPro"/>
</dbReference>
<keyword evidence="2" id="KW-0813">Transport</keyword>
<feature type="transmembrane region" description="Helical" evidence="7">
    <location>
        <begin position="55"/>
        <end position="72"/>
    </location>
</feature>
<dbReference type="CDD" id="cd17472">
    <property type="entry name" value="MFS_YajR_like"/>
    <property type="match status" value="1"/>
</dbReference>
<keyword evidence="5 7" id="KW-1133">Transmembrane helix</keyword>
<evidence type="ECO:0000256" key="3">
    <source>
        <dbReference type="ARBA" id="ARBA00022475"/>
    </source>
</evidence>
<dbReference type="AlphaFoldDB" id="A0A556AB88"/>
<feature type="transmembrane region" description="Helical" evidence="7">
    <location>
        <begin position="84"/>
        <end position="103"/>
    </location>
</feature>
<evidence type="ECO:0000256" key="6">
    <source>
        <dbReference type="ARBA" id="ARBA00023136"/>
    </source>
</evidence>
<feature type="transmembrane region" description="Helical" evidence="7">
    <location>
        <begin position="252"/>
        <end position="271"/>
    </location>
</feature>
<feature type="transmembrane region" description="Helical" evidence="7">
    <location>
        <begin position="306"/>
        <end position="324"/>
    </location>
</feature>
<keyword evidence="6 7" id="KW-0472">Membrane</keyword>
<comment type="subcellular location">
    <subcellularLocation>
        <location evidence="1">Cell membrane</location>
        <topology evidence="1">Multi-pass membrane protein</topology>
    </subcellularLocation>
</comment>
<proteinExistence type="predicted"/>
<organism evidence="9 10">
    <name type="scientific">Verticiella sediminum</name>
    <dbReference type="NCBI Taxonomy" id="1247510"/>
    <lineage>
        <taxon>Bacteria</taxon>
        <taxon>Pseudomonadati</taxon>
        <taxon>Pseudomonadota</taxon>
        <taxon>Betaproteobacteria</taxon>
        <taxon>Burkholderiales</taxon>
        <taxon>Alcaligenaceae</taxon>
        <taxon>Verticiella</taxon>
    </lineage>
</organism>
<dbReference type="PROSITE" id="PS50850">
    <property type="entry name" value="MFS"/>
    <property type="match status" value="1"/>
</dbReference>
<dbReference type="RefSeq" id="WP_143950064.1">
    <property type="nucleotide sequence ID" value="NZ_BAABMB010000003.1"/>
</dbReference>
<evidence type="ECO:0000256" key="4">
    <source>
        <dbReference type="ARBA" id="ARBA00022692"/>
    </source>
</evidence>
<evidence type="ECO:0000256" key="1">
    <source>
        <dbReference type="ARBA" id="ARBA00004651"/>
    </source>
</evidence>
<comment type="caution">
    <text evidence="9">The sequence shown here is derived from an EMBL/GenBank/DDBJ whole genome shotgun (WGS) entry which is preliminary data.</text>
</comment>
<dbReference type="InterPro" id="IPR020846">
    <property type="entry name" value="MFS_dom"/>
</dbReference>
<keyword evidence="3" id="KW-1003">Cell membrane</keyword>
<dbReference type="EMBL" id="VLTJ01000039">
    <property type="protein sequence ID" value="TSH90150.1"/>
    <property type="molecule type" value="Genomic_DNA"/>
</dbReference>
<keyword evidence="10" id="KW-1185">Reference proteome</keyword>
<dbReference type="PROSITE" id="PS51257">
    <property type="entry name" value="PROKAR_LIPOPROTEIN"/>
    <property type="match status" value="1"/>
</dbReference>
<accession>A0A556AB88</accession>
<evidence type="ECO:0000256" key="7">
    <source>
        <dbReference type="SAM" id="Phobius"/>
    </source>
</evidence>
<feature type="domain" description="Major facilitator superfamily (MFS) profile" evidence="8">
    <location>
        <begin position="1"/>
        <end position="395"/>
    </location>
</feature>
<evidence type="ECO:0000256" key="5">
    <source>
        <dbReference type="ARBA" id="ARBA00022989"/>
    </source>
</evidence>
<feature type="transmembrane region" description="Helical" evidence="7">
    <location>
        <begin position="215"/>
        <end position="240"/>
    </location>
</feature>
<dbReference type="Proteomes" id="UP000318405">
    <property type="component" value="Unassembled WGS sequence"/>
</dbReference>
<dbReference type="PANTHER" id="PTHR23517">
    <property type="entry name" value="RESISTANCE PROTEIN MDTM, PUTATIVE-RELATED-RELATED"/>
    <property type="match status" value="1"/>
</dbReference>
<feature type="transmembrane region" description="Helical" evidence="7">
    <location>
        <begin position="372"/>
        <end position="390"/>
    </location>
</feature>
<feature type="transmembrane region" description="Helical" evidence="7">
    <location>
        <begin position="109"/>
        <end position="129"/>
    </location>
</feature>
<name>A0A556AB88_9BURK</name>
<reference evidence="9 10" key="1">
    <citation type="submission" date="2019-07" db="EMBL/GenBank/DDBJ databases">
        <title>Qingshengfaniella alkalisoli gen. nov., sp. nov., isolated from saline soil.</title>
        <authorList>
            <person name="Xu L."/>
            <person name="Huang X.-X."/>
            <person name="Sun J.-Q."/>
        </authorList>
    </citation>
    <scope>NUCLEOTIDE SEQUENCE [LARGE SCALE GENOMIC DNA]</scope>
    <source>
        <strain evidence="9 10">DSM 27279</strain>
    </source>
</reference>
<sequence>MSRSPSVRMTPAERRSSIALASLFACRMLGLFLLLPVFSAAAGSLAGGDDVKRVGLALGMYGLTQACLQIPFGMASDRWGRRPVVLAGLLLFVAGSIVCALSEDIGWVTVGRAIQGAGAISAAVTAWLADATRDEVRTRAMAMVGGSIGLAFAVSLVLAPVVVGWGGLSALFWVITALGVGALAVALWAVPEAGAQARAAMPRTALRHALAQPDLLRLNVGVFVLHMVQVALFIVVPALLASTGGFSAGELWKVYLPVILASFVLMVPVVFATETRRIHRGALLASVAGLFGVCAALPMASQAFPSLVVALIGFFLVFNVLEALQPSLVSRVAPAAHKGFALGLYNTAQSAGLFLGGAFGGWLVAYGGPARVFEAAAALALVWLALAWGMKPVTDVHRANAAGSARRAA</sequence>
<feature type="transmembrane region" description="Helical" evidence="7">
    <location>
        <begin position="344"/>
        <end position="366"/>
    </location>
</feature>
<dbReference type="GO" id="GO:0005886">
    <property type="term" value="C:plasma membrane"/>
    <property type="evidence" value="ECO:0007669"/>
    <property type="project" value="UniProtKB-SubCell"/>
</dbReference>
<dbReference type="InterPro" id="IPR036259">
    <property type="entry name" value="MFS_trans_sf"/>
</dbReference>